<dbReference type="GO" id="GO:0030313">
    <property type="term" value="C:cell envelope"/>
    <property type="evidence" value="ECO:0007669"/>
    <property type="project" value="UniProtKB-SubCell"/>
</dbReference>
<evidence type="ECO:0000313" key="8">
    <source>
        <dbReference type="Proteomes" id="UP000245670"/>
    </source>
</evidence>
<evidence type="ECO:0000259" key="6">
    <source>
        <dbReference type="PROSITE" id="PS51352"/>
    </source>
</evidence>
<dbReference type="OrthoDB" id="1098640at2"/>
<keyword evidence="4" id="KW-0676">Redox-active center</keyword>
<keyword evidence="3" id="KW-1015">Disulfide bond</keyword>
<dbReference type="RefSeq" id="WP_109406005.1">
    <property type="nucleotide sequence ID" value="NZ_QFFG01000007.1"/>
</dbReference>
<name>A0A2U2J779_9FLAO</name>
<evidence type="ECO:0000256" key="4">
    <source>
        <dbReference type="ARBA" id="ARBA00023284"/>
    </source>
</evidence>
<dbReference type="InterPro" id="IPR050553">
    <property type="entry name" value="Thioredoxin_ResA/DsbE_sf"/>
</dbReference>
<organism evidence="7 8">
    <name type="scientific">Polaribacter aquimarinus</name>
    <dbReference type="NCBI Taxonomy" id="2100726"/>
    <lineage>
        <taxon>Bacteria</taxon>
        <taxon>Pseudomonadati</taxon>
        <taxon>Bacteroidota</taxon>
        <taxon>Flavobacteriia</taxon>
        <taxon>Flavobacteriales</taxon>
        <taxon>Flavobacteriaceae</taxon>
    </lineage>
</organism>
<dbReference type="PANTHER" id="PTHR42852">
    <property type="entry name" value="THIOL:DISULFIDE INTERCHANGE PROTEIN DSBE"/>
    <property type="match status" value="1"/>
</dbReference>
<evidence type="ECO:0000256" key="5">
    <source>
        <dbReference type="SAM" id="SignalP"/>
    </source>
</evidence>
<dbReference type="Gene3D" id="3.40.30.10">
    <property type="entry name" value="Glutaredoxin"/>
    <property type="match status" value="1"/>
</dbReference>
<gene>
    <name evidence="7" type="ORF">DIS07_14590</name>
</gene>
<dbReference type="InterPro" id="IPR013766">
    <property type="entry name" value="Thioredoxin_domain"/>
</dbReference>
<sequence length="165" mass="19011">MFKKISILVILVFMSCSFETPTNFTPEALNEKVYSLDESSSTFQEILNKHKGNKILIDFWASWCRDCIEGLSEVKKLQKEFPKITFLFLSVDTRKNSWKRGIQRYKITGEHYNLPKGMKDGALVDFIGLGWIPRYMVIDEFGKIALFKATDASDDEIIQALKKAI</sequence>
<dbReference type="EMBL" id="QFFG01000007">
    <property type="protein sequence ID" value="PWG04188.1"/>
    <property type="molecule type" value="Genomic_DNA"/>
</dbReference>
<dbReference type="SUPFAM" id="SSF52833">
    <property type="entry name" value="Thioredoxin-like"/>
    <property type="match status" value="1"/>
</dbReference>
<evidence type="ECO:0000313" key="7">
    <source>
        <dbReference type="EMBL" id="PWG04188.1"/>
    </source>
</evidence>
<evidence type="ECO:0000256" key="1">
    <source>
        <dbReference type="ARBA" id="ARBA00004196"/>
    </source>
</evidence>
<keyword evidence="8" id="KW-1185">Reference proteome</keyword>
<dbReference type="InterPro" id="IPR036249">
    <property type="entry name" value="Thioredoxin-like_sf"/>
</dbReference>
<dbReference type="CDD" id="cd02966">
    <property type="entry name" value="TlpA_like_family"/>
    <property type="match status" value="1"/>
</dbReference>
<comment type="caution">
    <text evidence="7">The sequence shown here is derived from an EMBL/GenBank/DDBJ whole genome shotgun (WGS) entry which is preliminary data.</text>
</comment>
<protein>
    <submittedName>
        <fullName evidence="7">Redoxin</fullName>
    </submittedName>
</protein>
<dbReference type="Proteomes" id="UP000245670">
    <property type="component" value="Unassembled WGS sequence"/>
</dbReference>
<dbReference type="GO" id="GO:0017004">
    <property type="term" value="P:cytochrome complex assembly"/>
    <property type="evidence" value="ECO:0007669"/>
    <property type="project" value="UniProtKB-KW"/>
</dbReference>
<feature type="domain" description="Thioredoxin" evidence="6">
    <location>
        <begin position="15"/>
        <end position="165"/>
    </location>
</feature>
<dbReference type="Pfam" id="PF13905">
    <property type="entry name" value="Thioredoxin_8"/>
    <property type="match status" value="1"/>
</dbReference>
<evidence type="ECO:0000256" key="3">
    <source>
        <dbReference type="ARBA" id="ARBA00023157"/>
    </source>
</evidence>
<keyword evidence="2" id="KW-0201">Cytochrome c-type biogenesis</keyword>
<dbReference type="AlphaFoldDB" id="A0A2U2J779"/>
<feature type="chain" id="PRO_5015700439" evidence="5">
    <location>
        <begin position="20"/>
        <end position="165"/>
    </location>
</feature>
<dbReference type="PROSITE" id="PS51257">
    <property type="entry name" value="PROKAR_LIPOPROTEIN"/>
    <property type="match status" value="1"/>
</dbReference>
<feature type="signal peptide" evidence="5">
    <location>
        <begin position="1"/>
        <end position="19"/>
    </location>
</feature>
<dbReference type="InterPro" id="IPR012336">
    <property type="entry name" value="Thioredoxin-like_fold"/>
</dbReference>
<comment type="subcellular location">
    <subcellularLocation>
        <location evidence="1">Cell envelope</location>
    </subcellularLocation>
</comment>
<evidence type="ECO:0000256" key="2">
    <source>
        <dbReference type="ARBA" id="ARBA00022748"/>
    </source>
</evidence>
<proteinExistence type="predicted"/>
<reference evidence="7 8" key="1">
    <citation type="submission" date="2018-05" db="EMBL/GenBank/DDBJ databases">
        <title>Polaribacter aquimarinus sp. nov., isolated from sediment in a sediment of sea.</title>
        <authorList>
            <person name="Lu D."/>
        </authorList>
    </citation>
    <scope>NUCLEOTIDE SEQUENCE [LARGE SCALE GENOMIC DNA]</scope>
    <source>
        <strain evidence="7 8">ZY113</strain>
    </source>
</reference>
<keyword evidence="5" id="KW-0732">Signal</keyword>
<dbReference type="PANTHER" id="PTHR42852:SF6">
    <property type="entry name" value="THIOL:DISULFIDE INTERCHANGE PROTEIN DSBE"/>
    <property type="match status" value="1"/>
</dbReference>
<accession>A0A2U2J779</accession>
<dbReference type="PROSITE" id="PS51352">
    <property type="entry name" value="THIOREDOXIN_2"/>
    <property type="match status" value="1"/>
</dbReference>